<feature type="chain" id="PRO_5036758658" description="Kazal-like domain-containing protein" evidence="1">
    <location>
        <begin position="24"/>
        <end position="94"/>
    </location>
</feature>
<feature type="domain" description="Kazal-like" evidence="2">
    <location>
        <begin position="30"/>
        <end position="89"/>
    </location>
</feature>
<dbReference type="SUPFAM" id="SSF100895">
    <property type="entry name" value="Kazal-type serine protease inhibitors"/>
    <property type="match status" value="1"/>
</dbReference>
<organism evidence="3 4">
    <name type="scientific">Patiria miniata</name>
    <name type="common">Bat star</name>
    <name type="synonym">Asterina miniata</name>
    <dbReference type="NCBI Taxonomy" id="46514"/>
    <lineage>
        <taxon>Eukaryota</taxon>
        <taxon>Metazoa</taxon>
        <taxon>Echinodermata</taxon>
        <taxon>Eleutherozoa</taxon>
        <taxon>Asterozoa</taxon>
        <taxon>Asteroidea</taxon>
        <taxon>Valvatacea</taxon>
        <taxon>Valvatida</taxon>
        <taxon>Asterinidae</taxon>
        <taxon>Patiria</taxon>
    </lineage>
</organism>
<feature type="signal peptide" evidence="1">
    <location>
        <begin position="1"/>
        <end position="23"/>
    </location>
</feature>
<dbReference type="SMART" id="SM00280">
    <property type="entry name" value="KAZAL"/>
    <property type="match status" value="1"/>
</dbReference>
<dbReference type="Gene3D" id="3.30.60.30">
    <property type="match status" value="1"/>
</dbReference>
<evidence type="ECO:0000313" key="3">
    <source>
        <dbReference type="EnsemblMetazoa" id="XP_038076147.1"/>
    </source>
</evidence>
<dbReference type="PROSITE" id="PS00282">
    <property type="entry name" value="KAZAL_1"/>
    <property type="match status" value="1"/>
</dbReference>
<dbReference type="PROSITE" id="PS51465">
    <property type="entry name" value="KAZAL_2"/>
    <property type="match status" value="1"/>
</dbReference>
<evidence type="ECO:0000313" key="4">
    <source>
        <dbReference type="Proteomes" id="UP000887568"/>
    </source>
</evidence>
<protein>
    <recommendedName>
        <fullName evidence="2">Kazal-like domain-containing protein</fullName>
    </recommendedName>
</protein>
<dbReference type="Pfam" id="PF00050">
    <property type="entry name" value="Kazal_1"/>
    <property type="match status" value="1"/>
</dbReference>
<accession>A0A914BKZ8</accession>
<proteinExistence type="predicted"/>
<dbReference type="OrthoDB" id="126772at2759"/>
<keyword evidence="1" id="KW-0732">Signal</keyword>
<dbReference type="InterPro" id="IPR036058">
    <property type="entry name" value="Kazal_dom_sf"/>
</dbReference>
<keyword evidence="4" id="KW-1185">Reference proteome</keyword>
<reference evidence="3" key="1">
    <citation type="submission" date="2022-11" db="UniProtKB">
        <authorList>
            <consortium name="EnsemblMetazoa"/>
        </authorList>
    </citation>
    <scope>IDENTIFICATION</scope>
</reference>
<dbReference type="AlphaFoldDB" id="A0A914BKZ8"/>
<evidence type="ECO:0000259" key="2">
    <source>
        <dbReference type="PROSITE" id="PS51465"/>
    </source>
</evidence>
<dbReference type="EnsemblMetazoa" id="XM_038220219.1">
    <property type="protein sequence ID" value="XP_038076147.1"/>
    <property type="gene ID" value="LOC119744346"/>
</dbReference>
<name>A0A914BKZ8_PATMI</name>
<sequence>MRSAAWILGLAAMLSLMVPEVTCGPVFDQIPASGACSGYPDPIEACPANYEPVCTNNGLQYGNICSLCWAVQMSNLAVETFFVYGECSRKKIHL</sequence>
<evidence type="ECO:0000256" key="1">
    <source>
        <dbReference type="SAM" id="SignalP"/>
    </source>
</evidence>
<dbReference type="RefSeq" id="XP_038076147.1">
    <property type="nucleotide sequence ID" value="XM_038220219.1"/>
</dbReference>
<dbReference type="InterPro" id="IPR002350">
    <property type="entry name" value="Kazal_dom"/>
</dbReference>
<dbReference type="Proteomes" id="UP000887568">
    <property type="component" value="Unplaced"/>
</dbReference>
<dbReference type="GeneID" id="119744346"/>